<comment type="caution">
    <text evidence="2">The sequence shown here is derived from an EMBL/GenBank/DDBJ whole genome shotgun (WGS) entry which is preliminary data.</text>
</comment>
<sequence>MQHMWTQEILPIVELEGEESSVDLLNFLPKASGKLSHEEDKKRKKSKKRKHINRDKEQEDILKLRGGRRASSSLVPTKVGLISGVDVVRESQTLTTTPPAYEGTLEVSLSVSATIGTTIHVLGDTKASAPIPEA</sequence>
<protein>
    <submittedName>
        <fullName evidence="2">Uncharacterized protein</fullName>
    </submittedName>
</protein>
<reference evidence="2 3" key="1">
    <citation type="journal article" date="2021" name="bioRxiv">
        <title>Chromosome-scale and haplotype-resolved genome assembly of a tetraploid potato cultivar.</title>
        <authorList>
            <person name="Sun H."/>
            <person name="Jiao W.-B."/>
            <person name="Krause K."/>
            <person name="Campoy J.A."/>
            <person name="Goel M."/>
            <person name="Folz-Donahue K."/>
            <person name="Kukat C."/>
            <person name="Huettel B."/>
            <person name="Schneeberger K."/>
        </authorList>
    </citation>
    <scope>NUCLEOTIDE SEQUENCE [LARGE SCALE GENOMIC DNA]</scope>
    <source>
        <strain evidence="2">SolTubOtavaFocal</strain>
        <tissue evidence="2">Leaves</tissue>
    </source>
</reference>
<accession>A0ABQ7UVJ4</accession>
<dbReference type="Proteomes" id="UP000826656">
    <property type="component" value="Unassembled WGS sequence"/>
</dbReference>
<evidence type="ECO:0000313" key="2">
    <source>
        <dbReference type="EMBL" id="KAH0755865.1"/>
    </source>
</evidence>
<proteinExistence type="predicted"/>
<evidence type="ECO:0000256" key="1">
    <source>
        <dbReference type="SAM" id="MobiDB-lite"/>
    </source>
</evidence>
<name>A0ABQ7UVJ4_SOLTU</name>
<gene>
    <name evidence="2" type="ORF">KY290_026135</name>
</gene>
<keyword evidence="3" id="KW-1185">Reference proteome</keyword>
<feature type="region of interest" description="Disordered" evidence="1">
    <location>
        <begin position="33"/>
        <end position="68"/>
    </location>
</feature>
<organism evidence="2 3">
    <name type="scientific">Solanum tuberosum</name>
    <name type="common">Potato</name>
    <dbReference type="NCBI Taxonomy" id="4113"/>
    <lineage>
        <taxon>Eukaryota</taxon>
        <taxon>Viridiplantae</taxon>
        <taxon>Streptophyta</taxon>
        <taxon>Embryophyta</taxon>
        <taxon>Tracheophyta</taxon>
        <taxon>Spermatophyta</taxon>
        <taxon>Magnoliopsida</taxon>
        <taxon>eudicotyledons</taxon>
        <taxon>Gunneridae</taxon>
        <taxon>Pentapetalae</taxon>
        <taxon>asterids</taxon>
        <taxon>lamiids</taxon>
        <taxon>Solanales</taxon>
        <taxon>Solanaceae</taxon>
        <taxon>Solanoideae</taxon>
        <taxon>Solaneae</taxon>
        <taxon>Solanum</taxon>
    </lineage>
</organism>
<feature type="compositionally biased region" description="Basic and acidic residues" evidence="1">
    <location>
        <begin position="54"/>
        <end position="63"/>
    </location>
</feature>
<evidence type="ECO:0000313" key="3">
    <source>
        <dbReference type="Proteomes" id="UP000826656"/>
    </source>
</evidence>
<dbReference type="EMBL" id="JAIVGD010000018">
    <property type="protein sequence ID" value="KAH0755865.1"/>
    <property type="molecule type" value="Genomic_DNA"/>
</dbReference>
<feature type="compositionally biased region" description="Basic residues" evidence="1">
    <location>
        <begin position="42"/>
        <end position="53"/>
    </location>
</feature>